<name>A0A0R0BWV4_9GAMM</name>
<dbReference type="STRING" id="405444.ABB26_17345"/>
<gene>
    <name evidence="1" type="ORF">ABB26_17345</name>
</gene>
<sequence length="75" mass="8307">MADVILRDIDPLLLERIRRLSVARGWTREHTCLALLEQGLFASEHEVRNGFENGEVDALAEAIQALRALPAGDSP</sequence>
<comment type="caution">
    <text evidence="1">The sequence shown here is derived from an EMBL/GenBank/DDBJ whole genome shotgun (WGS) entry which is preliminary data.</text>
</comment>
<dbReference type="PATRIC" id="fig|405444.3.peg.2993"/>
<organism evidence="1 2">
    <name type="scientific">Stenotrophomonas humi</name>
    <dbReference type="NCBI Taxonomy" id="405444"/>
    <lineage>
        <taxon>Bacteria</taxon>
        <taxon>Pseudomonadati</taxon>
        <taxon>Pseudomonadota</taxon>
        <taxon>Gammaproteobacteria</taxon>
        <taxon>Lysobacterales</taxon>
        <taxon>Lysobacteraceae</taxon>
        <taxon>Stenotrophomonas</taxon>
    </lineage>
</organism>
<protein>
    <recommendedName>
        <fullName evidence="3">CopG family transcriptional regulator</fullName>
    </recommendedName>
</protein>
<dbReference type="OrthoDB" id="5966436at2"/>
<evidence type="ECO:0008006" key="3">
    <source>
        <dbReference type="Google" id="ProtNLM"/>
    </source>
</evidence>
<evidence type="ECO:0000313" key="2">
    <source>
        <dbReference type="Proteomes" id="UP000050864"/>
    </source>
</evidence>
<dbReference type="Proteomes" id="UP000050864">
    <property type="component" value="Unassembled WGS sequence"/>
</dbReference>
<evidence type="ECO:0000313" key="1">
    <source>
        <dbReference type="EMBL" id="KRG62045.1"/>
    </source>
</evidence>
<dbReference type="EMBL" id="LDJI01000042">
    <property type="protein sequence ID" value="KRG62045.1"/>
    <property type="molecule type" value="Genomic_DNA"/>
</dbReference>
<accession>A0A0R0BWV4</accession>
<dbReference type="AlphaFoldDB" id="A0A0R0BWV4"/>
<dbReference type="RefSeq" id="WP_057635963.1">
    <property type="nucleotide sequence ID" value="NZ_LDJI01000042.1"/>
</dbReference>
<proteinExistence type="predicted"/>
<reference evidence="1 2" key="1">
    <citation type="submission" date="2015-05" db="EMBL/GenBank/DDBJ databases">
        <title>Genome sequencing and analysis of members of genus Stenotrophomonas.</title>
        <authorList>
            <person name="Patil P.P."/>
            <person name="Midha S."/>
            <person name="Patil P.B."/>
        </authorList>
    </citation>
    <scope>NUCLEOTIDE SEQUENCE [LARGE SCALE GENOMIC DNA]</scope>
    <source>
        <strain evidence="1 2">DSM 18929</strain>
    </source>
</reference>
<keyword evidence="2" id="KW-1185">Reference proteome</keyword>